<sequence>MVDFFTRRPIFASAIAIVMVLAGAICYFILPVSQFPDITPPQVVVSAQYPGAGAQVVADTVTTPLEQSINGVQGMTYMSSTSSNDGSATITVTFDIGYPIDIAAVDVQNRVSQAASALPAIVNQAGVTVKKQNPNFALIVNLVSPDGSLDPVALSNYAFLQVADPLKRVPGVGDVQIFGERRYSMRIWLDPDRMANLGITAVDVSQAVAEQNVQVAAGKIGQSPAPAGTPFEMQVNAVGRLSEPEEFGEIIVRADAAAGSAVRLKDIARIELGSLQYASTAYFGNDPTVVLGIFQSPGSNALALQENVQAKMEELSQRFPRGLDYAMHYDTTRFVSASMHDVLVTLGEALFLVVLVVYVFLQSWRTTIIPVIAIPVSLVATLVVMAMLGFSLNMLSLLGMVLAIGLVVDDAIVVVENVERQLEEGHPPLEATRRAMKEVTGPIIATTAVLMAVFIPVAFIPGVAGRLYNQFALTVAISVGISAFNSLTLSPALSAAFLSHRAGRPFILFRWFNAGFERLSNGYAALVGGLIRWRLTVLALFLVTLGATYAIWQKLPSTFLPVEDQGYFFVVVQLPDGASLERTDAVAAKVRGVLEATPGVQTVGSISGLNFLTNAAQSNAAVEFAILKPWEERGPEESASKIVEAVRGPLMGIPEAIVLAFDPPSIPGLGATGGFEFQVEDLSGRGSKALNEAVQGLLAEARKQPELNAFQLFSSFSTSTPQFDFDLDRNKAKLLGLDLPDVFNTLQIFFGSLYVNDFNLFGRTFRVTLQAEEAARAAASDLSRLYVRNAEGGMVPLSTLGTLKPIVGPETVPHYNNFASALINGGPAPGFSSADAVVAMERAAATALPRDFTFEWTGITFQELKAGSLASVIFALAIVFVFLILAAQYESWAMPFMVLLAVPLALFGAVAALQWRGLQIDVYSQIGFVMLIGLAAKNAILIVEFARRRREDGLDIVEAAKDAARLRLRPILMTAFAFILGVVPLVRAEGAGAASRQSIGTTVFGGMLAATVLTLLFVPVFYAVIERWRERAGAGAQAHTHSHPAGVPAE</sequence>
<gene>
    <name evidence="1" type="ORF">OXU80_25265</name>
</gene>
<evidence type="ECO:0000313" key="2">
    <source>
        <dbReference type="Proteomes" id="UP001163223"/>
    </source>
</evidence>
<accession>A0ACD4NMH9</accession>
<name>A0ACD4NMH9_9HYPH</name>
<organism evidence="1 2">
    <name type="scientific">Antarcticirhabdus aurantiaca</name>
    <dbReference type="NCBI Taxonomy" id="2606717"/>
    <lineage>
        <taxon>Bacteria</taxon>
        <taxon>Pseudomonadati</taxon>
        <taxon>Pseudomonadota</taxon>
        <taxon>Alphaproteobacteria</taxon>
        <taxon>Hyphomicrobiales</taxon>
        <taxon>Aurantimonadaceae</taxon>
        <taxon>Antarcticirhabdus</taxon>
    </lineage>
</organism>
<dbReference type="Proteomes" id="UP001163223">
    <property type="component" value="Chromosome"/>
</dbReference>
<protein>
    <submittedName>
        <fullName evidence="1">Multidrug efflux RND transporter permease subunit</fullName>
    </submittedName>
</protein>
<evidence type="ECO:0000313" key="1">
    <source>
        <dbReference type="EMBL" id="WAJ28095.1"/>
    </source>
</evidence>
<dbReference type="EMBL" id="CP113520">
    <property type="protein sequence ID" value="WAJ28095.1"/>
    <property type="molecule type" value="Genomic_DNA"/>
</dbReference>
<keyword evidence="2" id="KW-1185">Reference proteome</keyword>
<reference evidence="1" key="1">
    <citation type="submission" date="2022-11" db="EMBL/GenBank/DDBJ databases">
        <title>beta-Carotene-producing bacterium, Jeongeuplla avenae sp. nov., alleviates the salt stress of Arabidopsis seedlings.</title>
        <authorList>
            <person name="Jiang L."/>
            <person name="Lee J."/>
        </authorList>
    </citation>
    <scope>NUCLEOTIDE SEQUENCE</scope>
    <source>
        <strain evidence="1">DY_R2A_6</strain>
    </source>
</reference>
<proteinExistence type="predicted"/>